<reference evidence="2" key="1">
    <citation type="submission" date="2021-04" db="EMBL/GenBank/DDBJ databases">
        <title>Proteiniclasticum sedimins sp. nov., an obligate anaerobic bacterium isolated from anaerobic sludge.</title>
        <authorList>
            <person name="Liu J."/>
        </authorList>
    </citation>
    <scope>NUCLEOTIDE SEQUENCE</scope>
    <source>
        <strain evidence="2">BAD-10</strain>
    </source>
</reference>
<keyword evidence="1" id="KW-0812">Transmembrane</keyword>
<dbReference type="AlphaFoldDB" id="A0A941CNM3"/>
<evidence type="ECO:0000313" key="2">
    <source>
        <dbReference type="EMBL" id="MBR0574834.1"/>
    </source>
</evidence>
<keyword evidence="1" id="KW-1133">Transmembrane helix</keyword>
<keyword evidence="1" id="KW-0472">Membrane</keyword>
<keyword evidence="3" id="KW-1185">Reference proteome</keyword>
<name>A0A941CNM3_9CLOT</name>
<evidence type="ECO:0000313" key="3">
    <source>
        <dbReference type="Proteomes" id="UP000675379"/>
    </source>
</evidence>
<accession>A0A941CNM3</accession>
<dbReference type="Proteomes" id="UP000675379">
    <property type="component" value="Unassembled WGS sequence"/>
</dbReference>
<gene>
    <name evidence="2" type="ORF">KCG48_00625</name>
</gene>
<proteinExistence type="predicted"/>
<feature type="transmembrane region" description="Helical" evidence="1">
    <location>
        <begin position="55"/>
        <end position="73"/>
    </location>
</feature>
<comment type="caution">
    <text evidence="2">The sequence shown here is derived from an EMBL/GenBank/DDBJ whole genome shotgun (WGS) entry which is preliminary data.</text>
</comment>
<protein>
    <submittedName>
        <fullName evidence="2">Uncharacterized protein</fullName>
    </submittedName>
</protein>
<sequence length="76" mass="8824">MAVFFLLAYGLFLIPTLEILKEILAHPKSRLLYAETTSEVSQSPWNNRRFSPEPIVFILVLGGLSATYFYMVWNIW</sequence>
<organism evidence="2 3">
    <name type="scientific">Proteiniclasticum sediminis</name>
    <dbReference type="NCBI Taxonomy" id="2804028"/>
    <lineage>
        <taxon>Bacteria</taxon>
        <taxon>Bacillati</taxon>
        <taxon>Bacillota</taxon>
        <taxon>Clostridia</taxon>
        <taxon>Eubacteriales</taxon>
        <taxon>Clostridiaceae</taxon>
        <taxon>Proteiniclasticum</taxon>
    </lineage>
</organism>
<evidence type="ECO:0000256" key="1">
    <source>
        <dbReference type="SAM" id="Phobius"/>
    </source>
</evidence>
<dbReference type="EMBL" id="JAGSCS010000001">
    <property type="protein sequence ID" value="MBR0574834.1"/>
    <property type="molecule type" value="Genomic_DNA"/>
</dbReference>
<dbReference type="RefSeq" id="WP_211799351.1">
    <property type="nucleotide sequence ID" value="NZ_JAGSCS010000001.1"/>
</dbReference>